<dbReference type="Proteomes" id="UP000823749">
    <property type="component" value="Chromosome 12"/>
</dbReference>
<proteinExistence type="predicted"/>
<evidence type="ECO:0000256" key="2">
    <source>
        <dbReference type="ARBA" id="ARBA00022692"/>
    </source>
</evidence>
<keyword evidence="4 5" id="KW-0472">Membrane</keyword>
<dbReference type="EMBL" id="JACTNZ010000012">
    <property type="protein sequence ID" value="KAG5522267.1"/>
    <property type="molecule type" value="Genomic_DNA"/>
</dbReference>
<feature type="transmembrane region" description="Helical" evidence="5">
    <location>
        <begin position="34"/>
        <end position="55"/>
    </location>
</feature>
<comment type="subcellular location">
    <subcellularLocation>
        <location evidence="1">Membrane</location>
        <topology evidence="1">Multi-pass membrane protein</topology>
    </subcellularLocation>
</comment>
<dbReference type="AlphaFoldDB" id="A0AAV6I0N3"/>
<dbReference type="SUPFAM" id="SSF103481">
    <property type="entry name" value="Multidrug resistance efflux transporter EmrE"/>
    <property type="match status" value="2"/>
</dbReference>
<evidence type="ECO:0000313" key="6">
    <source>
        <dbReference type="EMBL" id="KAG5522267.1"/>
    </source>
</evidence>
<feature type="transmembrane region" description="Helical" evidence="5">
    <location>
        <begin position="161"/>
        <end position="184"/>
    </location>
</feature>
<accession>A0AAV6I0N3</accession>
<dbReference type="PANTHER" id="PTHR31218">
    <property type="entry name" value="WAT1-RELATED PROTEIN"/>
    <property type="match status" value="1"/>
</dbReference>
<keyword evidence="7" id="KW-1185">Reference proteome</keyword>
<evidence type="ECO:0000313" key="7">
    <source>
        <dbReference type="Proteomes" id="UP000823749"/>
    </source>
</evidence>
<feature type="transmembrane region" description="Helical" evidence="5">
    <location>
        <begin position="75"/>
        <end position="94"/>
    </location>
</feature>
<sequence length="347" mass="37806">MWGLEIVAVVVAECVEVGLNTMSKAAMRRGMNNFIYSAYSTSLGVLFLVPLAFFFHRYCVQMCMYLGIQCSSPTLASALTNLTPAFTFILARISRMEKLDLKSKSSQAKCIGTIVSILGAFTVTFYKGPPIIFGSPSSISVLDEQAVQFQSPTWIMKDYPAPVMVTLLGNSFTSILATAVALILERDPNAWKLRSDIELVTIVYAAIFMVSLRNIVLTWLVRNKGPVFVTMFKPLGIVIALVMGIAFLGDTLYLGSLTGALIIAIGFYSVLWGKAEEEKAVEEINGTNSFGPNSGHRSSKQLPAISLATILPNDDFADHLARMGAEQNEEPVLAIDIPISAGEFVNY</sequence>
<evidence type="ECO:0008006" key="8">
    <source>
        <dbReference type="Google" id="ProtNLM"/>
    </source>
</evidence>
<keyword evidence="2 5" id="KW-0812">Transmembrane</keyword>
<protein>
    <recommendedName>
        <fullName evidence="8">WAT1-related protein</fullName>
    </recommendedName>
</protein>
<feature type="transmembrane region" description="Helical" evidence="5">
    <location>
        <begin position="196"/>
        <end position="221"/>
    </location>
</feature>
<reference evidence="6" key="1">
    <citation type="submission" date="2020-08" db="EMBL/GenBank/DDBJ databases">
        <title>Plant Genome Project.</title>
        <authorList>
            <person name="Zhang R.-G."/>
        </authorList>
    </citation>
    <scope>NUCLEOTIDE SEQUENCE</scope>
    <source>
        <strain evidence="6">WSP0</strain>
        <tissue evidence="6">Leaf</tissue>
    </source>
</reference>
<evidence type="ECO:0000256" key="5">
    <source>
        <dbReference type="SAM" id="Phobius"/>
    </source>
</evidence>
<evidence type="ECO:0000256" key="4">
    <source>
        <dbReference type="ARBA" id="ARBA00023136"/>
    </source>
</evidence>
<evidence type="ECO:0000256" key="1">
    <source>
        <dbReference type="ARBA" id="ARBA00004141"/>
    </source>
</evidence>
<dbReference type="InterPro" id="IPR037185">
    <property type="entry name" value="EmrE-like"/>
</dbReference>
<gene>
    <name evidence="6" type="ORF">RHGRI_034449</name>
</gene>
<organism evidence="6 7">
    <name type="scientific">Rhododendron griersonianum</name>
    <dbReference type="NCBI Taxonomy" id="479676"/>
    <lineage>
        <taxon>Eukaryota</taxon>
        <taxon>Viridiplantae</taxon>
        <taxon>Streptophyta</taxon>
        <taxon>Embryophyta</taxon>
        <taxon>Tracheophyta</taxon>
        <taxon>Spermatophyta</taxon>
        <taxon>Magnoliopsida</taxon>
        <taxon>eudicotyledons</taxon>
        <taxon>Gunneridae</taxon>
        <taxon>Pentapetalae</taxon>
        <taxon>asterids</taxon>
        <taxon>Ericales</taxon>
        <taxon>Ericaceae</taxon>
        <taxon>Ericoideae</taxon>
        <taxon>Rhodoreae</taxon>
        <taxon>Rhododendron</taxon>
    </lineage>
</organism>
<feature type="transmembrane region" description="Helical" evidence="5">
    <location>
        <begin position="106"/>
        <end position="126"/>
    </location>
</feature>
<feature type="transmembrane region" description="Helical" evidence="5">
    <location>
        <begin position="227"/>
        <end position="247"/>
    </location>
</feature>
<comment type="caution">
    <text evidence="6">The sequence shown here is derived from an EMBL/GenBank/DDBJ whole genome shotgun (WGS) entry which is preliminary data.</text>
</comment>
<dbReference type="InterPro" id="IPR030184">
    <property type="entry name" value="WAT1-related"/>
</dbReference>
<dbReference type="GO" id="GO:0022857">
    <property type="term" value="F:transmembrane transporter activity"/>
    <property type="evidence" value="ECO:0007669"/>
    <property type="project" value="InterPro"/>
</dbReference>
<dbReference type="GO" id="GO:0016020">
    <property type="term" value="C:membrane"/>
    <property type="evidence" value="ECO:0007669"/>
    <property type="project" value="InterPro"/>
</dbReference>
<feature type="transmembrane region" description="Helical" evidence="5">
    <location>
        <begin position="252"/>
        <end position="272"/>
    </location>
</feature>
<keyword evidence="3 5" id="KW-1133">Transmembrane helix</keyword>
<evidence type="ECO:0000256" key="3">
    <source>
        <dbReference type="ARBA" id="ARBA00022989"/>
    </source>
</evidence>
<name>A0AAV6I0N3_9ERIC</name>